<dbReference type="Pfam" id="PF00672">
    <property type="entry name" value="HAMP"/>
    <property type="match status" value="1"/>
</dbReference>
<dbReference type="InterPro" id="IPR003661">
    <property type="entry name" value="HisK_dim/P_dom"/>
</dbReference>
<dbReference type="EMBL" id="MYFO01000011">
    <property type="protein sequence ID" value="TFE88028.1"/>
    <property type="molecule type" value="Genomic_DNA"/>
</dbReference>
<evidence type="ECO:0000256" key="12">
    <source>
        <dbReference type="ARBA" id="ARBA00023012"/>
    </source>
</evidence>
<reference evidence="17 18" key="1">
    <citation type="submission" date="2017-03" db="EMBL/GenBank/DDBJ databases">
        <title>Isolation of Levoglucosan Utilizing Bacteria.</title>
        <authorList>
            <person name="Arya A.S."/>
        </authorList>
    </citation>
    <scope>NUCLEOTIDE SEQUENCE [LARGE SCALE GENOMIC DNA]</scope>
    <source>
        <strain evidence="17 18">MEC069</strain>
    </source>
</reference>
<feature type="domain" description="HAMP" evidence="16">
    <location>
        <begin position="176"/>
        <end position="232"/>
    </location>
</feature>
<dbReference type="Pfam" id="PF00512">
    <property type="entry name" value="HisKA"/>
    <property type="match status" value="1"/>
</dbReference>
<dbReference type="GO" id="GO:0005886">
    <property type="term" value="C:plasma membrane"/>
    <property type="evidence" value="ECO:0007669"/>
    <property type="project" value="UniProtKB-SubCell"/>
</dbReference>
<accession>A0A4Y8Q3B5</accession>
<dbReference type="FunFam" id="3.30.565.10:FF:000006">
    <property type="entry name" value="Sensor histidine kinase WalK"/>
    <property type="match status" value="1"/>
</dbReference>
<keyword evidence="10" id="KW-0067">ATP-binding</keyword>
<dbReference type="SMART" id="SM00387">
    <property type="entry name" value="HATPase_c"/>
    <property type="match status" value="1"/>
</dbReference>
<evidence type="ECO:0000259" key="16">
    <source>
        <dbReference type="PROSITE" id="PS50885"/>
    </source>
</evidence>
<organism evidence="17 18">
    <name type="scientific">Paenibacillus athensensis</name>
    <dbReference type="NCBI Taxonomy" id="1967502"/>
    <lineage>
        <taxon>Bacteria</taxon>
        <taxon>Bacillati</taxon>
        <taxon>Bacillota</taxon>
        <taxon>Bacilli</taxon>
        <taxon>Bacillales</taxon>
        <taxon>Paenibacillaceae</taxon>
        <taxon>Paenibacillus</taxon>
    </lineage>
</organism>
<comment type="catalytic activity">
    <reaction evidence="1">
        <text>ATP + protein L-histidine = ADP + protein N-phospho-L-histidine.</text>
        <dbReference type="EC" id="2.7.13.3"/>
    </reaction>
</comment>
<dbReference type="Gene3D" id="6.10.340.10">
    <property type="match status" value="1"/>
</dbReference>
<dbReference type="GO" id="GO:0005524">
    <property type="term" value="F:ATP binding"/>
    <property type="evidence" value="ECO:0007669"/>
    <property type="project" value="UniProtKB-KW"/>
</dbReference>
<dbReference type="PRINTS" id="PR00344">
    <property type="entry name" value="BCTRLSENSOR"/>
</dbReference>
<keyword evidence="7 14" id="KW-0812">Transmembrane</keyword>
<dbReference type="SMART" id="SM00388">
    <property type="entry name" value="HisKA"/>
    <property type="match status" value="1"/>
</dbReference>
<keyword evidence="18" id="KW-1185">Reference proteome</keyword>
<dbReference type="SUPFAM" id="SSF47384">
    <property type="entry name" value="Homodimeric domain of signal transducing histidine kinase"/>
    <property type="match status" value="1"/>
</dbReference>
<keyword evidence="5" id="KW-0597">Phosphoprotein</keyword>
<dbReference type="InterPro" id="IPR050428">
    <property type="entry name" value="TCS_sensor_his_kinase"/>
</dbReference>
<feature type="transmembrane region" description="Helical" evidence="14">
    <location>
        <begin position="151"/>
        <end position="174"/>
    </location>
</feature>
<dbReference type="GO" id="GO:0000155">
    <property type="term" value="F:phosphorelay sensor kinase activity"/>
    <property type="evidence" value="ECO:0007669"/>
    <property type="project" value="InterPro"/>
</dbReference>
<dbReference type="Gene3D" id="1.10.287.130">
    <property type="match status" value="1"/>
</dbReference>
<gene>
    <name evidence="17" type="ORF">B5M42_10765</name>
</gene>
<keyword evidence="6" id="KW-0808">Transferase</keyword>
<dbReference type="InterPro" id="IPR004358">
    <property type="entry name" value="Sig_transdc_His_kin-like_C"/>
</dbReference>
<keyword evidence="9" id="KW-0418">Kinase</keyword>
<dbReference type="InterPro" id="IPR003594">
    <property type="entry name" value="HATPase_dom"/>
</dbReference>
<evidence type="ECO:0000256" key="10">
    <source>
        <dbReference type="ARBA" id="ARBA00022840"/>
    </source>
</evidence>
<dbReference type="InterPro" id="IPR036097">
    <property type="entry name" value="HisK_dim/P_sf"/>
</dbReference>
<evidence type="ECO:0000256" key="14">
    <source>
        <dbReference type="SAM" id="Phobius"/>
    </source>
</evidence>
<dbReference type="SUPFAM" id="SSF55874">
    <property type="entry name" value="ATPase domain of HSP90 chaperone/DNA topoisomerase II/histidine kinase"/>
    <property type="match status" value="1"/>
</dbReference>
<keyword evidence="11 14" id="KW-1133">Transmembrane helix</keyword>
<dbReference type="RefSeq" id="WP_134752599.1">
    <property type="nucleotide sequence ID" value="NZ_MYFO02000003.1"/>
</dbReference>
<evidence type="ECO:0000256" key="6">
    <source>
        <dbReference type="ARBA" id="ARBA00022679"/>
    </source>
</evidence>
<keyword evidence="12" id="KW-0902">Two-component regulatory system</keyword>
<evidence type="ECO:0000259" key="15">
    <source>
        <dbReference type="PROSITE" id="PS50109"/>
    </source>
</evidence>
<dbReference type="Gene3D" id="3.30.565.10">
    <property type="entry name" value="Histidine kinase-like ATPase, C-terminal domain"/>
    <property type="match status" value="1"/>
</dbReference>
<dbReference type="CDD" id="cd00075">
    <property type="entry name" value="HATPase"/>
    <property type="match status" value="1"/>
</dbReference>
<feature type="transmembrane region" description="Helical" evidence="14">
    <location>
        <begin position="7"/>
        <end position="30"/>
    </location>
</feature>
<dbReference type="CDD" id="cd00082">
    <property type="entry name" value="HisKA"/>
    <property type="match status" value="1"/>
</dbReference>
<sequence>MSLKLKIALGMTTLLLLLLMTAFSLVYYLFIRLTTGSELALLDEKADTLLLKNLPGHPEYWSSPGDLEELLVPLEMIRYVGPDAAVQHEIYRDEQLRRLAPAYVKHRATKVSYTREGILVLVQVPVYEQGHQIATLEIGRHLRKLSEYAGVLGWVLPLAALGAVVLALLGGYWYTRFSLRPLSRLIATMQRIEASGELRRIELQQTQRRPDELSALGATFNGMIERLEMTFRKQEQFVADVSHELRTPLTVIESYASLLRRWAMDNVQLREEALDAIQSEAAGLKMLTDTLLARIAGEPAAKPQGAVFDLLALAGASAASLQLASGRTIDVQPAAEDGGVAMRMRGDPHKLKQLLVILLDNALKYSELPVVVRLRAESQRLVLQVTDRGIGIPEADLPYLFDRFYRAESGESAAQEGVGLGLAIAADIVAQHGGAISVTSRVGEGTTFTVTLPRYVEPDKG</sequence>
<evidence type="ECO:0000256" key="8">
    <source>
        <dbReference type="ARBA" id="ARBA00022741"/>
    </source>
</evidence>
<evidence type="ECO:0000256" key="7">
    <source>
        <dbReference type="ARBA" id="ARBA00022692"/>
    </source>
</evidence>
<evidence type="ECO:0000256" key="9">
    <source>
        <dbReference type="ARBA" id="ARBA00022777"/>
    </source>
</evidence>
<dbReference type="SMART" id="SM00304">
    <property type="entry name" value="HAMP"/>
    <property type="match status" value="1"/>
</dbReference>
<dbReference type="PANTHER" id="PTHR45436:SF5">
    <property type="entry name" value="SENSOR HISTIDINE KINASE TRCS"/>
    <property type="match status" value="1"/>
</dbReference>
<keyword evidence="8" id="KW-0547">Nucleotide-binding</keyword>
<evidence type="ECO:0000256" key="13">
    <source>
        <dbReference type="ARBA" id="ARBA00023136"/>
    </source>
</evidence>
<evidence type="ECO:0000256" key="2">
    <source>
        <dbReference type="ARBA" id="ARBA00004651"/>
    </source>
</evidence>
<dbReference type="InterPro" id="IPR003660">
    <property type="entry name" value="HAMP_dom"/>
</dbReference>
<comment type="caution">
    <text evidence="17">The sequence shown here is derived from an EMBL/GenBank/DDBJ whole genome shotgun (WGS) entry which is preliminary data.</text>
</comment>
<evidence type="ECO:0000256" key="1">
    <source>
        <dbReference type="ARBA" id="ARBA00000085"/>
    </source>
</evidence>
<keyword evidence="4" id="KW-1003">Cell membrane</keyword>
<feature type="domain" description="Histidine kinase" evidence="15">
    <location>
        <begin position="240"/>
        <end position="456"/>
    </location>
</feature>
<dbReference type="OrthoDB" id="9786919at2"/>
<name>A0A4Y8Q3B5_9BACL</name>
<dbReference type="PROSITE" id="PS50109">
    <property type="entry name" value="HIS_KIN"/>
    <property type="match status" value="1"/>
</dbReference>
<evidence type="ECO:0000256" key="3">
    <source>
        <dbReference type="ARBA" id="ARBA00012438"/>
    </source>
</evidence>
<dbReference type="AlphaFoldDB" id="A0A4Y8Q3B5"/>
<comment type="subcellular location">
    <subcellularLocation>
        <location evidence="2">Cell membrane</location>
        <topology evidence="2">Multi-pass membrane protein</topology>
    </subcellularLocation>
</comment>
<dbReference type="EC" id="2.7.13.3" evidence="3"/>
<evidence type="ECO:0000256" key="11">
    <source>
        <dbReference type="ARBA" id="ARBA00022989"/>
    </source>
</evidence>
<dbReference type="PANTHER" id="PTHR45436">
    <property type="entry name" value="SENSOR HISTIDINE KINASE YKOH"/>
    <property type="match status" value="1"/>
</dbReference>
<dbReference type="Pfam" id="PF02518">
    <property type="entry name" value="HATPase_c"/>
    <property type="match status" value="1"/>
</dbReference>
<protein>
    <recommendedName>
        <fullName evidence="3">histidine kinase</fullName>
        <ecNumber evidence="3">2.7.13.3</ecNumber>
    </recommendedName>
</protein>
<dbReference type="InterPro" id="IPR036890">
    <property type="entry name" value="HATPase_C_sf"/>
</dbReference>
<proteinExistence type="predicted"/>
<dbReference type="InterPro" id="IPR005467">
    <property type="entry name" value="His_kinase_dom"/>
</dbReference>
<evidence type="ECO:0000256" key="5">
    <source>
        <dbReference type="ARBA" id="ARBA00022553"/>
    </source>
</evidence>
<evidence type="ECO:0000256" key="4">
    <source>
        <dbReference type="ARBA" id="ARBA00022475"/>
    </source>
</evidence>
<keyword evidence="13 14" id="KW-0472">Membrane</keyword>
<dbReference type="Proteomes" id="UP000298246">
    <property type="component" value="Unassembled WGS sequence"/>
</dbReference>
<evidence type="ECO:0000313" key="17">
    <source>
        <dbReference type="EMBL" id="TFE88028.1"/>
    </source>
</evidence>
<dbReference type="CDD" id="cd06225">
    <property type="entry name" value="HAMP"/>
    <property type="match status" value="1"/>
</dbReference>
<dbReference type="PROSITE" id="PS50885">
    <property type="entry name" value="HAMP"/>
    <property type="match status" value="1"/>
</dbReference>
<evidence type="ECO:0000313" key="18">
    <source>
        <dbReference type="Proteomes" id="UP000298246"/>
    </source>
</evidence>